<dbReference type="Proteomes" id="UP000004754">
    <property type="component" value="Unassembled WGS sequence"/>
</dbReference>
<accession>E6MG17</accession>
<organism evidence="1 2">
    <name type="scientific">Pseudoramibacter alactolyticus ATCC 23263</name>
    <dbReference type="NCBI Taxonomy" id="887929"/>
    <lineage>
        <taxon>Bacteria</taxon>
        <taxon>Bacillati</taxon>
        <taxon>Bacillota</taxon>
        <taxon>Clostridia</taxon>
        <taxon>Eubacteriales</taxon>
        <taxon>Eubacteriaceae</taxon>
        <taxon>Pseudoramibacter</taxon>
    </lineage>
</organism>
<name>E6MG17_9FIRM</name>
<dbReference type="EMBL" id="AEQN01000016">
    <property type="protein sequence ID" value="EFV01557.1"/>
    <property type="molecule type" value="Genomic_DNA"/>
</dbReference>
<reference evidence="1 2" key="1">
    <citation type="submission" date="2010-12" db="EMBL/GenBank/DDBJ databases">
        <authorList>
            <person name="Muzny D."/>
            <person name="Qin X."/>
            <person name="Deng J."/>
            <person name="Jiang H."/>
            <person name="Liu Y."/>
            <person name="Qu J."/>
            <person name="Song X.-Z."/>
            <person name="Zhang L."/>
            <person name="Thornton R."/>
            <person name="Coyle M."/>
            <person name="Francisco L."/>
            <person name="Jackson L."/>
            <person name="Javaid M."/>
            <person name="Korchina V."/>
            <person name="Kovar C."/>
            <person name="Mata R."/>
            <person name="Mathew T."/>
            <person name="Ngo R."/>
            <person name="Nguyen L."/>
            <person name="Nguyen N."/>
            <person name="Okwuonu G."/>
            <person name="Ongeri F."/>
            <person name="Pham C."/>
            <person name="Simmons D."/>
            <person name="Wilczek-Boney K."/>
            <person name="Hale W."/>
            <person name="Jakkamsetti A."/>
            <person name="Pham P."/>
            <person name="Ruth R."/>
            <person name="San Lucas F."/>
            <person name="Warren J."/>
            <person name="Zhang J."/>
            <person name="Zhao Z."/>
            <person name="Zhou C."/>
            <person name="Zhu D."/>
            <person name="Lee S."/>
            <person name="Bess C."/>
            <person name="Blankenburg K."/>
            <person name="Forbes L."/>
            <person name="Fu Q."/>
            <person name="Gubbala S."/>
            <person name="Hirani K."/>
            <person name="Jayaseelan J.C."/>
            <person name="Lara F."/>
            <person name="Munidasa M."/>
            <person name="Palculict T."/>
            <person name="Patil S."/>
            <person name="Pu L.-L."/>
            <person name="Saada N."/>
            <person name="Tang L."/>
            <person name="Weissenberger G."/>
            <person name="Zhu Y."/>
            <person name="Hemphill L."/>
            <person name="Shang Y."/>
            <person name="Youmans B."/>
            <person name="Ayvaz T."/>
            <person name="Ross M."/>
            <person name="Santibanez J."/>
            <person name="Aqrawi P."/>
            <person name="Gross S."/>
            <person name="Joshi V."/>
            <person name="Fowler G."/>
            <person name="Nazareth L."/>
            <person name="Reid J."/>
            <person name="Worley K."/>
            <person name="Petrosino J."/>
            <person name="Highlander S."/>
            <person name="Gibbs R."/>
        </authorList>
    </citation>
    <scope>NUCLEOTIDE SEQUENCE [LARGE SCALE GENOMIC DNA]</scope>
    <source>
        <strain evidence="1 2">ATCC 23263</strain>
    </source>
</reference>
<evidence type="ECO:0000313" key="2">
    <source>
        <dbReference type="Proteomes" id="UP000004754"/>
    </source>
</evidence>
<proteinExistence type="predicted"/>
<sequence length="46" mass="5501">MANNNFDDTINFLRFSFIAFNKLFSFDIHIENLLRKPEVFPLCFSN</sequence>
<protein>
    <submittedName>
        <fullName evidence="1">Uncharacterized protein</fullName>
    </submittedName>
</protein>
<evidence type="ECO:0000313" key="1">
    <source>
        <dbReference type="EMBL" id="EFV01557.1"/>
    </source>
</evidence>
<comment type="caution">
    <text evidence="1">The sequence shown here is derived from an EMBL/GenBank/DDBJ whole genome shotgun (WGS) entry which is preliminary data.</text>
</comment>
<dbReference type="HOGENOM" id="CLU_3187846_0_0_9"/>
<gene>
    <name evidence="1" type="ORF">HMP0721_0950</name>
</gene>
<dbReference type="AlphaFoldDB" id="E6MG17"/>
<keyword evidence="2" id="KW-1185">Reference proteome</keyword>